<dbReference type="SUPFAM" id="SSF53335">
    <property type="entry name" value="S-adenosyl-L-methionine-dependent methyltransferases"/>
    <property type="match status" value="1"/>
</dbReference>
<dbReference type="KEGG" id="cyn:Cyan7425_1368"/>
<dbReference type="InterPro" id="IPR015947">
    <property type="entry name" value="PUA-like_sf"/>
</dbReference>
<dbReference type="InterPro" id="IPR029063">
    <property type="entry name" value="SAM-dependent_MTases_sf"/>
</dbReference>
<evidence type="ECO:0000256" key="6">
    <source>
        <dbReference type="ARBA" id="ARBA00022691"/>
    </source>
</evidence>
<dbReference type="InterPro" id="IPR019614">
    <property type="entry name" value="SAM-dep_methyl-trfase"/>
</dbReference>
<dbReference type="GO" id="GO:0032259">
    <property type="term" value="P:methylation"/>
    <property type="evidence" value="ECO:0007669"/>
    <property type="project" value="UniProtKB-KW"/>
</dbReference>
<dbReference type="PANTHER" id="PTHR42873:SF1">
    <property type="entry name" value="S-ADENOSYLMETHIONINE-DEPENDENT METHYLTRANSFERASE DOMAIN-CONTAINING PROTEIN"/>
    <property type="match status" value="1"/>
</dbReference>
<dbReference type="GO" id="GO:0008168">
    <property type="term" value="F:methyltransferase activity"/>
    <property type="evidence" value="ECO:0007669"/>
    <property type="project" value="UniProtKB-KW"/>
</dbReference>
<feature type="domain" description="PUA" evidence="9">
    <location>
        <begin position="3"/>
        <end position="88"/>
    </location>
</feature>
<dbReference type="OrthoDB" id="9805492at2"/>
<evidence type="ECO:0000256" key="7">
    <source>
        <dbReference type="ARBA" id="ARBA00022884"/>
    </source>
</evidence>
<dbReference type="GO" id="GO:0003723">
    <property type="term" value="F:RNA binding"/>
    <property type="evidence" value="ECO:0007669"/>
    <property type="project" value="UniProtKB-KW"/>
</dbReference>
<comment type="similarity">
    <text evidence="8">Belongs to the methyltransferase superfamily. RlmI family.</text>
</comment>
<evidence type="ECO:0000256" key="3">
    <source>
        <dbReference type="ARBA" id="ARBA00022552"/>
    </source>
</evidence>
<comment type="subcellular location">
    <subcellularLocation>
        <location evidence="1">Cytoplasm</location>
    </subcellularLocation>
</comment>
<dbReference type="AlphaFoldDB" id="B8HNL1"/>
<dbReference type="HOGENOM" id="CLU_014042_0_0_3"/>
<accession>B8HNL1</accession>
<dbReference type="eggNOG" id="COG1092">
    <property type="taxonomic scope" value="Bacteria"/>
</dbReference>
<sequence length="397" mass="43848">MTASVILKPGREKSLRRHHPWIFTGAIAQVSGHPQSGSTVVVRSASGEPFGLGSYSPHSQIRVRLWTFNPQEAIDRSFWQGRLQQAIAARNPLLQDSSQTATRLVAAESDRLPGLIVDRYDRTLVCQLLTAGAEFWRDTIMASLVDLLPGYRLYERSDSDVRAKEGLPLRSGLLYGDEPPDLIEIQEGPIRVQVDVRAGHKTGFYLDQRQNRAIVATLAAQKRVLNCFSYTGGFSLAALAGGASHVLNLDSSAAILKLSAQNHHLNDVSPDRYDHLEGDAFQVLRQLREQGEQFDLIVLDPPKFVESKAHLERAARGYKDINRLAFLLLRSGGLLATFSCSGLLEADLFQKIVADAALDAQREAQILQRLGQASDHPTLLSFPEGFYLKGLICRVTS</sequence>
<keyword evidence="4" id="KW-0489">Methyltransferase</keyword>
<evidence type="ECO:0000256" key="1">
    <source>
        <dbReference type="ARBA" id="ARBA00004496"/>
    </source>
</evidence>
<dbReference type="Pfam" id="PF17785">
    <property type="entry name" value="PUA_3"/>
    <property type="match status" value="1"/>
</dbReference>
<dbReference type="InterPro" id="IPR002478">
    <property type="entry name" value="PUA"/>
</dbReference>
<organism evidence="10">
    <name type="scientific">Cyanothece sp. (strain PCC 7425 / ATCC 29141)</name>
    <dbReference type="NCBI Taxonomy" id="395961"/>
    <lineage>
        <taxon>Bacteria</taxon>
        <taxon>Bacillati</taxon>
        <taxon>Cyanobacteriota</taxon>
        <taxon>Cyanophyceae</taxon>
        <taxon>Gomontiellales</taxon>
        <taxon>Cyanothecaceae</taxon>
        <taxon>Cyanothece</taxon>
    </lineage>
</organism>
<evidence type="ECO:0000256" key="5">
    <source>
        <dbReference type="ARBA" id="ARBA00022679"/>
    </source>
</evidence>
<keyword evidence="2" id="KW-0963">Cytoplasm</keyword>
<keyword evidence="7" id="KW-0694">RNA-binding</keyword>
<evidence type="ECO:0000256" key="4">
    <source>
        <dbReference type="ARBA" id="ARBA00022603"/>
    </source>
</evidence>
<dbReference type="SUPFAM" id="SSF88697">
    <property type="entry name" value="PUA domain-like"/>
    <property type="match status" value="1"/>
</dbReference>
<dbReference type="Gene3D" id="3.30.750.80">
    <property type="entry name" value="RNA methyltransferase domain (HRMD) like"/>
    <property type="match status" value="1"/>
</dbReference>
<dbReference type="PROSITE" id="PS50890">
    <property type="entry name" value="PUA"/>
    <property type="match status" value="1"/>
</dbReference>
<evidence type="ECO:0000259" key="9">
    <source>
        <dbReference type="SMART" id="SM00359"/>
    </source>
</evidence>
<keyword evidence="6" id="KW-0949">S-adenosyl-L-methionine</keyword>
<evidence type="ECO:0000256" key="2">
    <source>
        <dbReference type="ARBA" id="ARBA00022490"/>
    </source>
</evidence>
<keyword evidence="3" id="KW-0698">rRNA processing</keyword>
<dbReference type="Pfam" id="PF10672">
    <property type="entry name" value="Methyltrans_SAM"/>
    <property type="match status" value="1"/>
</dbReference>
<name>B8HNL1_CYAP4</name>
<dbReference type="CDD" id="cd11572">
    <property type="entry name" value="RlmI_M_like"/>
    <property type="match status" value="1"/>
</dbReference>
<dbReference type="InterPro" id="IPR036974">
    <property type="entry name" value="PUA_sf"/>
</dbReference>
<dbReference type="PANTHER" id="PTHR42873">
    <property type="entry name" value="RIBOSOMAL RNA LARGE SUBUNIT METHYLTRANSFERASE"/>
    <property type="match status" value="1"/>
</dbReference>
<dbReference type="Gene3D" id="2.30.130.10">
    <property type="entry name" value="PUA domain"/>
    <property type="match status" value="1"/>
</dbReference>
<dbReference type="GO" id="GO:0005737">
    <property type="term" value="C:cytoplasm"/>
    <property type="evidence" value="ECO:0007669"/>
    <property type="project" value="UniProtKB-SubCell"/>
</dbReference>
<reference evidence="10" key="1">
    <citation type="submission" date="2009-01" db="EMBL/GenBank/DDBJ databases">
        <title>Complete sequence of chromosome Cyanothece sp. PCC 7425.</title>
        <authorList>
            <consortium name="US DOE Joint Genome Institute"/>
            <person name="Lucas S."/>
            <person name="Copeland A."/>
            <person name="Lapidus A."/>
            <person name="Glavina del Rio T."/>
            <person name="Dalin E."/>
            <person name="Tice H."/>
            <person name="Bruce D."/>
            <person name="Goodwin L."/>
            <person name="Pitluck S."/>
            <person name="Sims D."/>
            <person name="Meineke L."/>
            <person name="Brettin T."/>
            <person name="Detter J.C."/>
            <person name="Han C."/>
            <person name="Larimer F."/>
            <person name="Land M."/>
            <person name="Hauser L."/>
            <person name="Kyrpides N."/>
            <person name="Ovchinnikova G."/>
            <person name="Liberton M."/>
            <person name="Stoeckel J."/>
            <person name="Banerjee A."/>
            <person name="Singh A."/>
            <person name="Page L."/>
            <person name="Sato H."/>
            <person name="Zhao L."/>
            <person name="Sherman L."/>
            <person name="Pakrasi H."/>
            <person name="Richardson P."/>
        </authorList>
    </citation>
    <scope>NUCLEOTIDE SEQUENCE</scope>
    <source>
        <strain evidence="10">PCC 7425</strain>
    </source>
</reference>
<protein>
    <submittedName>
        <fullName evidence="10">PUA domain containing protein</fullName>
    </submittedName>
</protein>
<evidence type="ECO:0000313" key="10">
    <source>
        <dbReference type="EMBL" id="ACL43742.1"/>
    </source>
</evidence>
<proteinExistence type="inferred from homology"/>
<dbReference type="CDD" id="cd02440">
    <property type="entry name" value="AdoMet_MTases"/>
    <property type="match status" value="1"/>
</dbReference>
<gene>
    <name evidence="10" type="ordered locus">Cyan7425_1368</name>
</gene>
<keyword evidence="5" id="KW-0808">Transferase</keyword>
<dbReference type="Gene3D" id="3.40.50.150">
    <property type="entry name" value="Vaccinia Virus protein VP39"/>
    <property type="match status" value="1"/>
</dbReference>
<dbReference type="SMART" id="SM00359">
    <property type="entry name" value="PUA"/>
    <property type="match status" value="1"/>
</dbReference>
<dbReference type="InterPro" id="IPR041532">
    <property type="entry name" value="RlmI-like_PUA"/>
</dbReference>
<evidence type="ECO:0000256" key="8">
    <source>
        <dbReference type="ARBA" id="ARBA00038091"/>
    </source>
</evidence>
<dbReference type="EMBL" id="CP001344">
    <property type="protein sequence ID" value="ACL43742.1"/>
    <property type="molecule type" value="Genomic_DNA"/>
</dbReference>
<dbReference type="CDD" id="cd21153">
    <property type="entry name" value="PUA_RlmI"/>
    <property type="match status" value="1"/>
</dbReference>
<dbReference type="GO" id="GO:0006364">
    <property type="term" value="P:rRNA processing"/>
    <property type="evidence" value="ECO:0007669"/>
    <property type="project" value="UniProtKB-KW"/>
</dbReference>